<evidence type="ECO:0000256" key="1">
    <source>
        <dbReference type="SAM" id="MobiDB-lite"/>
    </source>
</evidence>
<feature type="compositionally biased region" description="Low complexity" evidence="1">
    <location>
        <begin position="23"/>
        <end position="37"/>
    </location>
</feature>
<proteinExistence type="predicted"/>
<feature type="region of interest" description="Disordered" evidence="1">
    <location>
        <begin position="57"/>
        <end position="108"/>
    </location>
</feature>
<comment type="caution">
    <text evidence="2">The sequence shown here is derived from an EMBL/GenBank/DDBJ whole genome shotgun (WGS) entry which is preliminary data.</text>
</comment>
<feature type="compositionally biased region" description="Polar residues" evidence="1">
    <location>
        <begin position="59"/>
        <end position="76"/>
    </location>
</feature>
<feature type="region of interest" description="Disordered" evidence="1">
    <location>
        <begin position="15"/>
        <end position="37"/>
    </location>
</feature>
<evidence type="ECO:0000313" key="3">
    <source>
        <dbReference type="Proteomes" id="UP001140949"/>
    </source>
</evidence>
<reference evidence="2" key="1">
    <citation type="journal article" date="2023" name="GigaByte">
        <title>Genome assembly of the bearded iris, Iris pallida Lam.</title>
        <authorList>
            <person name="Bruccoleri R.E."/>
            <person name="Oakeley E.J."/>
            <person name="Faust A.M.E."/>
            <person name="Altorfer M."/>
            <person name="Dessus-Babus S."/>
            <person name="Burckhardt D."/>
            <person name="Oertli M."/>
            <person name="Naumann U."/>
            <person name="Petersen F."/>
            <person name="Wong J."/>
        </authorList>
    </citation>
    <scope>NUCLEOTIDE SEQUENCE</scope>
    <source>
        <strain evidence="2">GSM-AAB239-AS_SAM_17_03QT</strain>
    </source>
</reference>
<reference evidence="2" key="2">
    <citation type="submission" date="2023-04" db="EMBL/GenBank/DDBJ databases">
        <authorList>
            <person name="Bruccoleri R.E."/>
            <person name="Oakeley E.J."/>
            <person name="Faust A.-M."/>
            <person name="Dessus-Babus S."/>
            <person name="Altorfer M."/>
            <person name="Burckhardt D."/>
            <person name="Oertli M."/>
            <person name="Naumann U."/>
            <person name="Petersen F."/>
            <person name="Wong J."/>
        </authorList>
    </citation>
    <scope>NUCLEOTIDE SEQUENCE</scope>
    <source>
        <strain evidence="2">GSM-AAB239-AS_SAM_17_03QT</strain>
        <tissue evidence="2">Leaf</tissue>
    </source>
</reference>
<evidence type="ECO:0000313" key="2">
    <source>
        <dbReference type="EMBL" id="KAJ6813665.1"/>
    </source>
</evidence>
<gene>
    <name evidence="2" type="ORF">M6B38_142585</name>
</gene>
<dbReference type="EMBL" id="JANAVB010030220">
    <property type="protein sequence ID" value="KAJ6813665.1"/>
    <property type="molecule type" value="Genomic_DNA"/>
</dbReference>
<sequence length="108" mass="12102">MASVWRLQTLAANGKYFTPTRESTPNNQSSSLSTPSSKCFSAFTGTPVLNLLQPVERNLLTSSKKPRNRSTYPSKSRSQHKKFELSQTEADLHPMDRANSVNSRESRV</sequence>
<accession>A0AAX6FCI7</accession>
<keyword evidence="3" id="KW-1185">Reference proteome</keyword>
<name>A0AAX6FCI7_IRIPA</name>
<dbReference type="Proteomes" id="UP001140949">
    <property type="component" value="Unassembled WGS sequence"/>
</dbReference>
<feature type="compositionally biased region" description="Polar residues" evidence="1">
    <location>
        <begin position="99"/>
        <end position="108"/>
    </location>
</feature>
<protein>
    <submittedName>
        <fullName evidence="2">Uncharacterized protein</fullName>
    </submittedName>
</protein>
<organism evidence="2 3">
    <name type="scientific">Iris pallida</name>
    <name type="common">Sweet iris</name>
    <dbReference type="NCBI Taxonomy" id="29817"/>
    <lineage>
        <taxon>Eukaryota</taxon>
        <taxon>Viridiplantae</taxon>
        <taxon>Streptophyta</taxon>
        <taxon>Embryophyta</taxon>
        <taxon>Tracheophyta</taxon>
        <taxon>Spermatophyta</taxon>
        <taxon>Magnoliopsida</taxon>
        <taxon>Liliopsida</taxon>
        <taxon>Asparagales</taxon>
        <taxon>Iridaceae</taxon>
        <taxon>Iridoideae</taxon>
        <taxon>Irideae</taxon>
        <taxon>Iris</taxon>
    </lineage>
</organism>
<dbReference type="AlphaFoldDB" id="A0AAX6FCI7"/>